<evidence type="ECO:0000313" key="2">
    <source>
        <dbReference type="Proteomes" id="UP000245119"/>
    </source>
</evidence>
<keyword evidence="2" id="KW-1185">Reference proteome</keyword>
<accession>A0A2T7PQY9</accession>
<organism evidence="1 2">
    <name type="scientific">Pomacea canaliculata</name>
    <name type="common">Golden apple snail</name>
    <dbReference type="NCBI Taxonomy" id="400727"/>
    <lineage>
        <taxon>Eukaryota</taxon>
        <taxon>Metazoa</taxon>
        <taxon>Spiralia</taxon>
        <taxon>Lophotrochozoa</taxon>
        <taxon>Mollusca</taxon>
        <taxon>Gastropoda</taxon>
        <taxon>Caenogastropoda</taxon>
        <taxon>Architaenioglossa</taxon>
        <taxon>Ampullarioidea</taxon>
        <taxon>Ampullariidae</taxon>
        <taxon>Pomacea</taxon>
    </lineage>
</organism>
<dbReference type="Proteomes" id="UP000245119">
    <property type="component" value="Linkage Group LG2"/>
</dbReference>
<proteinExistence type="predicted"/>
<evidence type="ECO:0000313" key="1">
    <source>
        <dbReference type="EMBL" id="PVD35828.1"/>
    </source>
</evidence>
<sequence length="97" mass="10832">MTSRPVVCCDVTGLTYPPSHAALVTDIQEHFDIGDHPEANRTSKTFSGRTAVPGVEGRWLGTKDLAPPTSHSRKERLAFWNPLRHWQLLSARTRSLP</sequence>
<reference evidence="1 2" key="1">
    <citation type="submission" date="2018-04" db="EMBL/GenBank/DDBJ databases">
        <title>The genome of golden apple snail Pomacea canaliculata provides insight into stress tolerance and invasive adaptation.</title>
        <authorList>
            <person name="Liu C."/>
            <person name="Liu B."/>
            <person name="Ren Y."/>
            <person name="Zhang Y."/>
            <person name="Wang H."/>
            <person name="Li S."/>
            <person name="Jiang F."/>
            <person name="Yin L."/>
            <person name="Zhang G."/>
            <person name="Qian W."/>
            <person name="Fan W."/>
        </authorList>
    </citation>
    <scope>NUCLEOTIDE SEQUENCE [LARGE SCALE GENOMIC DNA]</scope>
    <source>
        <strain evidence="1">SZHN2017</strain>
        <tissue evidence="1">Muscle</tissue>
    </source>
</reference>
<protein>
    <submittedName>
        <fullName evidence="1">Uncharacterized protein</fullName>
    </submittedName>
</protein>
<dbReference type="EMBL" id="PZQS01000002">
    <property type="protein sequence ID" value="PVD35828.1"/>
    <property type="molecule type" value="Genomic_DNA"/>
</dbReference>
<name>A0A2T7PQY9_POMCA</name>
<dbReference type="AlphaFoldDB" id="A0A2T7PQY9"/>
<comment type="caution">
    <text evidence="1">The sequence shown here is derived from an EMBL/GenBank/DDBJ whole genome shotgun (WGS) entry which is preliminary data.</text>
</comment>
<gene>
    <name evidence="1" type="ORF">C0Q70_02797</name>
</gene>